<feature type="domain" description="Alpha/beta hydrolase fold-3" evidence="2">
    <location>
        <begin position="93"/>
        <end position="295"/>
    </location>
</feature>
<dbReference type="InterPro" id="IPR029058">
    <property type="entry name" value="AB_hydrolase_fold"/>
</dbReference>
<reference evidence="4" key="1">
    <citation type="submission" date="2016-10" db="EMBL/GenBank/DDBJ databases">
        <authorList>
            <person name="Varghese N."/>
            <person name="Submissions S."/>
        </authorList>
    </citation>
    <scope>NUCLEOTIDE SEQUENCE [LARGE SCALE GENOMIC DNA]</scope>
    <source>
        <strain evidence="4">DSM 22002</strain>
    </source>
</reference>
<dbReference type="Pfam" id="PF07859">
    <property type="entry name" value="Abhydrolase_3"/>
    <property type="match status" value="1"/>
</dbReference>
<accession>A0A1G8G1L5</accession>
<dbReference type="InterPro" id="IPR013094">
    <property type="entry name" value="AB_hydrolase_3"/>
</dbReference>
<dbReference type="InterPro" id="IPR050300">
    <property type="entry name" value="GDXG_lipolytic_enzyme"/>
</dbReference>
<proteinExistence type="predicted"/>
<dbReference type="AlphaFoldDB" id="A0A1G8G1L5"/>
<dbReference type="SUPFAM" id="SSF53474">
    <property type="entry name" value="alpha/beta-Hydrolases"/>
    <property type="match status" value="1"/>
</dbReference>
<evidence type="ECO:0000256" key="1">
    <source>
        <dbReference type="ARBA" id="ARBA00022801"/>
    </source>
</evidence>
<dbReference type="EMBL" id="LT629695">
    <property type="protein sequence ID" value="SDH88116.1"/>
    <property type="molecule type" value="Genomic_DNA"/>
</dbReference>
<keyword evidence="4" id="KW-1185">Reference proteome</keyword>
<keyword evidence="1" id="KW-0378">Hydrolase</keyword>
<dbReference type="PANTHER" id="PTHR48081:SF8">
    <property type="entry name" value="ALPHA_BETA HYDROLASE FOLD-3 DOMAIN-CONTAINING PROTEIN-RELATED"/>
    <property type="match status" value="1"/>
</dbReference>
<dbReference type="Gene3D" id="3.40.50.1820">
    <property type="entry name" value="alpha/beta hydrolase"/>
    <property type="match status" value="1"/>
</dbReference>
<dbReference type="STRING" id="399736.SAMN04489720_2712"/>
<evidence type="ECO:0000259" key="2">
    <source>
        <dbReference type="Pfam" id="PF07859"/>
    </source>
</evidence>
<organism evidence="3 4">
    <name type="scientific">Agrococcus jejuensis</name>
    <dbReference type="NCBI Taxonomy" id="399736"/>
    <lineage>
        <taxon>Bacteria</taxon>
        <taxon>Bacillati</taxon>
        <taxon>Actinomycetota</taxon>
        <taxon>Actinomycetes</taxon>
        <taxon>Micrococcales</taxon>
        <taxon>Microbacteriaceae</taxon>
        <taxon>Agrococcus</taxon>
    </lineage>
</organism>
<dbReference type="OrthoDB" id="9803828at2"/>
<dbReference type="RefSeq" id="WP_092505827.1">
    <property type="nucleotide sequence ID" value="NZ_LT629695.1"/>
</dbReference>
<dbReference type="GO" id="GO:0016787">
    <property type="term" value="F:hydrolase activity"/>
    <property type="evidence" value="ECO:0007669"/>
    <property type="project" value="UniProtKB-KW"/>
</dbReference>
<dbReference type="PANTHER" id="PTHR48081">
    <property type="entry name" value="AB HYDROLASE SUPERFAMILY PROTEIN C4A8.06C"/>
    <property type="match status" value="1"/>
</dbReference>
<evidence type="ECO:0000313" key="3">
    <source>
        <dbReference type="EMBL" id="SDH88116.1"/>
    </source>
</evidence>
<protein>
    <submittedName>
        <fullName evidence="3">Acetyl esterase</fullName>
    </submittedName>
</protein>
<name>A0A1G8G1L5_9MICO</name>
<gene>
    <name evidence="3" type="ORF">SAMN04489720_2712</name>
</gene>
<sequence>MTALTDLDLEPGIQHWVRRIGELAATLPDIASPDPTVQRVAARELSDLIAIECTLPIPDGIELEDFEIEGPGGTLVLRRYRPTGASGPLPTQVWLHGGGFYAGAMVEILNDRLCARRTLESGVQLCSLEYRLAPEHRYPAPIEDAIAALRALADEPERFGVDASRLGIGGNSAGAAIAASTALHLRDVAHPTLHHVDLEVPPTAMRKVGASSVDFSQGFGLDEMETIVDLYLGPDGATDAYASPLDVEDLTGLPPTLIMAAEFDPLRDAGVEYAERLREAGVPVELLVVPGHLHGSPGQTAASPAAFAWQQEHSRRLAAAYR</sequence>
<evidence type="ECO:0000313" key="4">
    <source>
        <dbReference type="Proteomes" id="UP000198822"/>
    </source>
</evidence>
<dbReference type="Proteomes" id="UP000198822">
    <property type="component" value="Chromosome I"/>
</dbReference>